<name>A0A7W4W598_9GAMM</name>
<dbReference type="InterPro" id="IPR007384">
    <property type="entry name" value="UCP006257"/>
</dbReference>
<dbReference type="Proteomes" id="UP000537130">
    <property type="component" value="Unassembled WGS sequence"/>
</dbReference>
<dbReference type="Gene3D" id="1.20.1440.40">
    <property type="entry name" value="YqcC-like"/>
    <property type="match status" value="1"/>
</dbReference>
<dbReference type="Pfam" id="PF04287">
    <property type="entry name" value="DUF446"/>
    <property type="match status" value="1"/>
</dbReference>
<dbReference type="AlphaFoldDB" id="A0A7W4W598"/>
<gene>
    <name evidence="2" type="ORF">FHR99_001945</name>
</gene>
<dbReference type="RefSeq" id="WP_183410447.1">
    <property type="nucleotide sequence ID" value="NZ_JACHWY010000002.1"/>
</dbReference>
<dbReference type="GO" id="GO:0044010">
    <property type="term" value="P:single-species biofilm formation"/>
    <property type="evidence" value="ECO:0007669"/>
    <property type="project" value="TreeGrafter"/>
</dbReference>
<accession>A0A7W4W598</accession>
<feature type="domain" description="YqcC-like" evidence="1">
    <location>
        <begin position="7"/>
        <end position="99"/>
    </location>
</feature>
<proteinExistence type="predicted"/>
<dbReference type="PANTHER" id="PTHR39586:SF1">
    <property type="entry name" value="CYTOPLASMIC PROTEIN"/>
    <property type="match status" value="1"/>
</dbReference>
<reference evidence="2 3" key="1">
    <citation type="submission" date="2020-08" db="EMBL/GenBank/DDBJ databases">
        <title>Genomic Encyclopedia of Type Strains, Phase III (KMG-III): the genomes of soil and plant-associated and newly described type strains.</title>
        <authorList>
            <person name="Whitman W."/>
        </authorList>
    </citation>
    <scope>NUCLEOTIDE SEQUENCE [LARGE SCALE GENOMIC DNA]</scope>
    <source>
        <strain evidence="2 3">CECT 8654</strain>
    </source>
</reference>
<dbReference type="InterPro" id="IPR036814">
    <property type="entry name" value="YqcC-like_sf"/>
</dbReference>
<keyword evidence="3" id="KW-1185">Reference proteome</keyword>
<dbReference type="SUPFAM" id="SSF158452">
    <property type="entry name" value="YqcC-like"/>
    <property type="match status" value="1"/>
</dbReference>
<dbReference type="InterPro" id="IPR023376">
    <property type="entry name" value="YqcC-like_dom"/>
</dbReference>
<evidence type="ECO:0000313" key="3">
    <source>
        <dbReference type="Proteomes" id="UP000537130"/>
    </source>
</evidence>
<dbReference type="PIRSF" id="PIRSF006257">
    <property type="entry name" value="UCP006257"/>
    <property type="match status" value="1"/>
</dbReference>
<organism evidence="2 3">
    <name type="scientific">Litorivivens lipolytica</name>
    <dbReference type="NCBI Taxonomy" id="1524264"/>
    <lineage>
        <taxon>Bacteria</taxon>
        <taxon>Pseudomonadati</taxon>
        <taxon>Pseudomonadota</taxon>
        <taxon>Gammaproteobacteria</taxon>
        <taxon>Litorivivens</taxon>
    </lineage>
</organism>
<sequence length="105" mass="11810">MNDYQEIASLLIDLEAILRNRGLWASEPPSDEALASVEPFCVDTLELQEWLQFIFIPRIYWLIDAEAAMPAKCEIKPVVEEALDNPGEALLRVIGQLDDAITRAP</sequence>
<comment type="caution">
    <text evidence="2">The sequence shown here is derived from an EMBL/GenBank/DDBJ whole genome shotgun (WGS) entry which is preliminary data.</text>
</comment>
<evidence type="ECO:0000259" key="1">
    <source>
        <dbReference type="Pfam" id="PF04287"/>
    </source>
</evidence>
<protein>
    <submittedName>
        <fullName evidence="2">Uncharacterized protein YqcC (DUF446 family)</fullName>
    </submittedName>
</protein>
<dbReference type="PANTHER" id="PTHR39586">
    <property type="entry name" value="CYTOPLASMIC PROTEIN-RELATED"/>
    <property type="match status" value="1"/>
</dbReference>
<dbReference type="EMBL" id="JACHWY010000002">
    <property type="protein sequence ID" value="MBB3047679.1"/>
    <property type="molecule type" value="Genomic_DNA"/>
</dbReference>
<evidence type="ECO:0000313" key="2">
    <source>
        <dbReference type="EMBL" id="MBB3047679.1"/>
    </source>
</evidence>